<dbReference type="AlphaFoldDB" id="A0A482ETI7"/>
<dbReference type="EMBL" id="MK356558">
    <property type="protein sequence ID" value="QBM91527.1"/>
    <property type="molecule type" value="Genomic_DNA"/>
</dbReference>
<protein>
    <recommendedName>
        <fullName evidence="2">DNA methylase adenine-specific domain-containing protein</fullName>
    </recommendedName>
</protein>
<name>A0A482ETI7_SALSP</name>
<organism evidence="1">
    <name type="scientific">Salmonella sp</name>
    <dbReference type="NCBI Taxonomy" id="599"/>
    <lineage>
        <taxon>Bacteria</taxon>
        <taxon>Pseudomonadati</taxon>
        <taxon>Pseudomonadota</taxon>
        <taxon>Gammaproteobacteria</taxon>
        <taxon>Enterobacterales</taxon>
        <taxon>Enterobacteriaceae</taxon>
        <taxon>Salmonella</taxon>
    </lineage>
</organism>
<gene>
    <name evidence="1" type="ORF">NNIBIDOC_00201</name>
</gene>
<keyword evidence="1" id="KW-0614">Plasmid</keyword>
<evidence type="ECO:0008006" key="2">
    <source>
        <dbReference type="Google" id="ProtNLM"/>
    </source>
</evidence>
<reference evidence="1" key="1">
    <citation type="submission" date="2019-01" db="EMBL/GenBank/DDBJ databases">
        <title>Salmonella strain 1423 plasmid sequences.</title>
        <authorList>
            <person name="Chen K."/>
            <person name="Chen S."/>
        </authorList>
    </citation>
    <scope>NUCLEOTIDE SEQUENCE</scope>
    <source>
        <strain evidence="1">Sa1423</strain>
        <plasmid evidence="1">pSa1423-160k</plasmid>
    </source>
</reference>
<sequence>MLRTIDKVKPRGLIVLVVPNGMTGWYEIQKNCAIKSAVKRNFGAHRMPSGTFSESGTDTVVDVWVLRKQSRNLPRDDPDTDDATLKSANVLLGIPLKGKWFTTEGKRFVYGDMERTSFRNTLVVKKRRRVSNESMKPRHLVALIVASIGICRRN</sequence>
<accession>A0A482ETI7</accession>
<geneLocation type="plasmid" evidence="1">
    <name>pSa1423-160k</name>
</geneLocation>
<proteinExistence type="predicted"/>
<evidence type="ECO:0000313" key="1">
    <source>
        <dbReference type="EMBL" id="QBM91527.1"/>
    </source>
</evidence>